<organism evidence="2 3">
    <name type="scientific">Trichostrongylus colubriformis</name>
    <name type="common">Black scour worm</name>
    <dbReference type="NCBI Taxonomy" id="6319"/>
    <lineage>
        <taxon>Eukaryota</taxon>
        <taxon>Metazoa</taxon>
        <taxon>Ecdysozoa</taxon>
        <taxon>Nematoda</taxon>
        <taxon>Chromadorea</taxon>
        <taxon>Rhabditida</taxon>
        <taxon>Rhabditina</taxon>
        <taxon>Rhabditomorpha</taxon>
        <taxon>Strongyloidea</taxon>
        <taxon>Trichostrongylidae</taxon>
        <taxon>Trichostrongylus</taxon>
    </lineage>
</organism>
<evidence type="ECO:0000256" key="1">
    <source>
        <dbReference type="SAM" id="MobiDB-lite"/>
    </source>
</evidence>
<proteinExistence type="predicted"/>
<accession>A0AAN8F3T6</accession>
<dbReference type="AlphaFoldDB" id="A0AAN8F3T6"/>
<evidence type="ECO:0000313" key="2">
    <source>
        <dbReference type="EMBL" id="KAK5964708.1"/>
    </source>
</evidence>
<reference evidence="2 3" key="1">
    <citation type="submission" date="2019-10" db="EMBL/GenBank/DDBJ databases">
        <title>Assembly and Annotation for the nematode Trichostrongylus colubriformis.</title>
        <authorList>
            <person name="Martin J."/>
        </authorList>
    </citation>
    <scope>NUCLEOTIDE SEQUENCE [LARGE SCALE GENOMIC DNA]</scope>
    <source>
        <strain evidence="2">G859</strain>
        <tissue evidence="2">Whole worm</tissue>
    </source>
</reference>
<name>A0AAN8F3T6_TRICO</name>
<keyword evidence="3" id="KW-1185">Reference proteome</keyword>
<feature type="region of interest" description="Disordered" evidence="1">
    <location>
        <begin position="40"/>
        <end position="82"/>
    </location>
</feature>
<dbReference type="EMBL" id="WIXE01025431">
    <property type="protein sequence ID" value="KAK5964708.1"/>
    <property type="molecule type" value="Genomic_DNA"/>
</dbReference>
<feature type="non-terminal residue" evidence="2">
    <location>
        <position position="1"/>
    </location>
</feature>
<evidence type="ECO:0000313" key="3">
    <source>
        <dbReference type="Proteomes" id="UP001331761"/>
    </source>
</evidence>
<protein>
    <submittedName>
        <fullName evidence="2">Uncharacterized protein</fullName>
    </submittedName>
</protein>
<dbReference type="Proteomes" id="UP001331761">
    <property type="component" value="Unassembled WGS sequence"/>
</dbReference>
<feature type="compositionally biased region" description="Polar residues" evidence="1">
    <location>
        <begin position="72"/>
        <end position="82"/>
    </location>
</feature>
<comment type="caution">
    <text evidence="2">The sequence shown here is derived from an EMBL/GenBank/DDBJ whole genome shotgun (WGS) entry which is preliminary data.</text>
</comment>
<sequence>VSPLGSKYGPLDAQQTRSRAYYESIINGDVDERELEEVREWEENSRREFEESTSSSKKGSKRRKKTDDETISRTSIYGQRYR</sequence>
<feature type="compositionally biased region" description="Basic and acidic residues" evidence="1">
    <location>
        <begin position="40"/>
        <end position="50"/>
    </location>
</feature>
<gene>
    <name evidence="2" type="ORF">GCK32_020016</name>
</gene>